<comment type="caution">
    <text evidence="2">The sequence shown here is derived from an EMBL/GenBank/DDBJ whole genome shotgun (WGS) entry which is preliminary data.</text>
</comment>
<proteinExistence type="predicted"/>
<evidence type="ECO:0000313" key="3">
    <source>
        <dbReference type="Proteomes" id="UP000297635"/>
    </source>
</evidence>
<dbReference type="Proteomes" id="UP000297635">
    <property type="component" value="Unassembled WGS sequence"/>
</dbReference>
<evidence type="ECO:0000259" key="1">
    <source>
        <dbReference type="PROSITE" id="PS50263"/>
    </source>
</evidence>
<dbReference type="Pfam" id="PF00795">
    <property type="entry name" value="CN_hydrolase"/>
    <property type="match status" value="1"/>
</dbReference>
<protein>
    <submittedName>
        <fullName evidence="2">Nitrilase family protein</fullName>
    </submittedName>
</protein>
<dbReference type="GO" id="GO:0050152">
    <property type="term" value="F:omega-amidase activity"/>
    <property type="evidence" value="ECO:0007669"/>
    <property type="project" value="TreeGrafter"/>
</dbReference>
<dbReference type="InterPro" id="IPR003010">
    <property type="entry name" value="C-N_Hydrolase"/>
</dbReference>
<dbReference type="AlphaFoldDB" id="A0A4Z0V4P9"/>
<dbReference type="PROSITE" id="PS50263">
    <property type="entry name" value="CN_HYDROLASE"/>
    <property type="match status" value="1"/>
</dbReference>
<evidence type="ECO:0000313" key="2">
    <source>
        <dbReference type="EMBL" id="TGG36786.1"/>
    </source>
</evidence>
<name>A0A4Z0V4P9_9BACT</name>
<dbReference type="InterPro" id="IPR052737">
    <property type="entry name" value="Omega-amidase_YafV"/>
</dbReference>
<organism evidence="2 3">
    <name type="scientific">Duncaniella freteri</name>
    <dbReference type="NCBI Taxonomy" id="2530391"/>
    <lineage>
        <taxon>Bacteria</taxon>
        <taxon>Pseudomonadati</taxon>
        <taxon>Bacteroidota</taxon>
        <taxon>Bacteroidia</taxon>
        <taxon>Bacteroidales</taxon>
        <taxon>Muribaculaceae</taxon>
        <taxon>Duncaniella</taxon>
    </lineage>
</organism>
<dbReference type="PANTHER" id="PTHR47799:SF1">
    <property type="entry name" value="OMEGA-AMIDASE YAFV"/>
    <property type="match status" value="1"/>
</dbReference>
<dbReference type="SUPFAM" id="SSF56317">
    <property type="entry name" value="Carbon-nitrogen hydrolase"/>
    <property type="match status" value="1"/>
</dbReference>
<dbReference type="PANTHER" id="PTHR47799">
    <property type="entry name" value="OMEGA-AMIDASE YAFV"/>
    <property type="match status" value="1"/>
</dbReference>
<sequence>MKICAIPFDIVYASPEENIIAVECALRLVEPDTDLVVLPELFTTAFVPDIDSVEKLAESNDGTTVESLRRWAKSFGFAVAGSFLVTDGAGHYFNRGFFMEPSGTVTFYDKRHLFPLSTEDKVYTPGRDMAPRISYLGWVFRIVICFDIRFPVWTRNRPDDMYDVLIVPSNWPHSRADQFKILLAARAVENQIYVVGADRSGKDAYGEYLDSDSGIYDNLGKPVHDTRKGLIYAVLDKESLHEGRRRFPAYVATDKWSIEL</sequence>
<dbReference type="GO" id="GO:0106008">
    <property type="term" value="F:2-oxoglutaramate amidase activity"/>
    <property type="evidence" value="ECO:0007669"/>
    <property type="project" value="TreeGrafter"/>
</dbReference>
<dbReference type="GeneID" id="82150750"/>
<gene>
    <name evidence="2" type="ORF">EZ315_13210</name>
</gene>
<reference evidence="2 3" key="1">
    <citation type="submission" date="2019-02" db="EMBL/GenBank/DDBJ databases">
        <title>Isolation and identification of novel species under the genus Muribaculum.</title>
        <authorList>
            <person name="Miyake S."/>
            <person name="Ding Y."/>
            <person name="Low A."/>
            <person name="Soh M."/>
            <person name="Seedorf H."/>
        </authorList>
    </citation>
    <scope>NUCLEOTIDE SEQUENCE [LARGE SCALE GENOMIC DNA]</scope>
    <source>
        <strain evidence="2 3">TLL-A3</strain>
    </source>
</reference>
<accession>A0A4Z0V4P9</accession>
<dbReference type="EMBL" id="SJSA01000002">
    <property type="protein sequence ID" value="TGG36786.1"/>
    <property type="molecule type" value="Genomic_DNA"/>
</dbReference>
<dbReference type="Gene3D" id="3.60.110.10">
    <property type="entry name" value="Carbon-nitrogen hydrolase"/>
    <property type="match status" value="1"/>
</dbReference>
<keyword evidence="3" id="KW-1185">Reference proteome</keyword>
<dbReference type="RefSeq" id="WP_135472496.1">
    <property type="nucleotide sequence ID" value="NZ_CASGTF010000015.1"/>
</dbReference>
<feature type="domain" description="CN hydrolase" evidence="1">
    <location>
        <begin position="1"/>
        <end position="237"/>
    </location>
</feature>
<dbReference type="InterPro" id="IPR036526">
    <property type="entry name" value="C-N_Hydrolase_sf"/>
</dbReference>